<dbReference type="InterPro" id="IPR013324">
    <property type="entry name" value="RNA_pol_sigma_r3/r4-like"/>
</dbReference>
<dbReference type="SUPFAM" id="SSF88659">
    <property type="entry name" value="Sigma3 and sigma4 domains of RNA polymerase sigma factors"/>
    <property type="match status" value="1"/>
</dbReference>
<dbReference type="STRING" id="1423726.FC07_GL002709"/>
<dbReference type="OrthoDB" id="2454082at2"/>
<name>A0A0R1H5C5_9LACO</name>
<protein>
    <submittedName>
        <fullName evidence="1">Uncharacterized protein</fullName>
    </submittedName>
</protein>
<dbReference type="PATRIC" id="fig|1423726.3.peg.2818"/>
<gene>
    <name evidence="1" type="ORF">FC07_GL002709</name>
</gene>
<proteinExistence type="predicted"/>
<evidence type="ECO:0000313" key="1">
    <source>
        <dbReference type="EMBL" id="KRK38993.1"/>
    </source>
</evidence>
<dbReference type="EMBL" id="AZDA01000046">
    <property type="protein sequence ID" value="KRK38993.1"/>
    <property type="molecule type" value="Genomic_DNA"/>
</dbReference>
<organism evidence="1 2">
    <name type="scientific">Loigolactobacillus bifermentans DSM 20003</name>
    <dbReference type="NCBI Taxonomy" id="1423726"/>
    <lineage>
        <taxon>Bacteria</taxon>
        <taxon>Bacillati</taxon>
        <taxon>Bacillota</taxon>
        <taxon>Bacilli</taxon>
        <taxon>Lactobacillales</taxon>
        <taxon>Lactobacillaceae</taxon>
        <taxon>Loigolactobacillus</taxon>
    </lineage>
</organism>
<reference evidence="1 2" key="1">
    <citation type="journal article" date="2015" name="Genome Announc.">
        <title>Expanding the biotechnology potential of lactobacilli through comparative genomics of 213 strains and associated genera.</title>
        <authorList>
            <person name="Sun Z."/>
            <person name="Harris H.M."/>
            <person name="McCann A."/>
            <person name="Guo C."/>
            <person name="Argimon S."/>
            <person name="Zhang W."/>
            <person name="Yang X."/>
            <person name="Jeffery I.B."/>
            <person name="Cooney J.C."/>
            <person name="Kagawa T.F."/>
            <person name="Liu W."/>
            <person name="Song Y."/>
            <person name="Salvetti E."/>
            <person name="Wrobel A."/>
            <person name="Rasinkangas P."/>
            <person name="Parkhill J."/>
            <person name="Rea M.C."/>
            <person name="O'Sullivan O."/>
            <person name="Ritari J."/>
            <person name="Douillard F.P."/>
            <person name="Paul Ross R."/>
            <person name="Yang R."/>
            <person name="Briner A.E."/>
            <person name="Felis G.E."/>
            <person name="de Vos W.M."/>
            <person name="Barrangou R."/>
            <person name="Klaenhammer T.R."/>
            <person name="Caufield P.W."/>
            <person name="Cui Y."/>
            <person name="Zhang H."/>
            <person name="O'Toole P.W."/>
        </authorList>
    </citation>
    <scope>NUCLEOTIDE SEQUENCE [LARGE SCALE GENOMIC DNA]</scope>
    <source>
        <strain evidence="1 2">DSM 20003</strain>
    </source>
</reference>
<sequence>MQLENDISYLEWEIQKTTAESDRWLSGDLGQMHVGGDHSRPAQLNKELDKLTAELQWRKRAVTDLKELIQKFKGTEAQILRKKYVEGETLEDIATDLNYSVSYIRQKHAELHRRLDFIDNYIGAGAE</sequence>
<dbReference type="Gene3D" id="1.20.140.160">
    <property type="match status" value="1"/>
</dbReference>
<accession>A0A0R1H5C5</accession>
<dbReference type="Proteomes" id="UP000051461">
    <property type="component" value="Unassembled WGS sequence"/>
</dbReference>
<evidence type="ECO:0000313" key="2">
    <source>
        <dbReference type="Proteomes" id="UP000051461"/>
    </source>
</evidence>
<dbReference type="AlphaFoldDB" id="A0A0R1H5C5"/>
<comment type="caution">
    <text evidence="1">The sequence shown here is derived from an EMBL/GenBank/DDBJ whole genome shotgun (WGS) entry which is preliminary data.</text>
</comment>
<keyword evidence="2" id="KW-1185">Reference proteome</keyword>